<feature type="signal peptide" evidence="1">
    <location>
        <begin position="1"/>
        <end position="16"/>
    </location>
</feature>
<dbReference type="AlphaFoldDB" id="A0A0D7BAQ7"/>
<feature type="chain" id="PRO_5002316821" evidence="1">
    <location>
        <begin position="17"/>
        <end position="358"/>
    </location>
</feature>
<accession>A0A0D7BAQ7</accession>
<proteinExistence type="predicted"/>
<dbReference type="PROSITE" id="PS51704">
    <property type="entry name" value="GP_PDE"/>
    <property type="match status" value="1"/>
</dbReference>
<evidence type="ECO:0000259" key="2">
    <source>
        <dbReference type="PROSITE" id="PS51704"/>
    </source>
</evidence>
<organism evidence="3 4">
    <name type="scientific">Cylindrobasidium torrendii FP15055 ss-10</name>
    <dbReference type="NCBI Taxonomy" id="1314674"/>
    <lineage>
        <taxon>Eukaryota</taxon>
        <taxon>Fungi</taxon>
        <taxon>Dikarya</taxon>
        <taxon>Basidiomycota</taxon>
        <taxon>Agaricomycotina</taxon>
        <taxon>Agaricomycetes</taxon>
        <taxon>Agaricomycetidae</taxon>
        <taxon>Agaricales</taxon>
        <taxon>Marasmiineae</taxon>
        <taxon>Physalacriaceae</taxon>
        <taxon>Cylindrobasidium</taxon>
    </lineage>
</organism>
<sequence>MFSFASLLTFAVAASATPISRQHAVQETFDLQAHRGGRGETVESTIASFAWALVNGVKTLELDNGITKDGVVMVWHDENIEAAKCRDTKPVTPDDPDFPYVGKYIANLTLAQLKTLDCGSQRLNDFPEQLRYPGLKLSTMDELFDFVQCVDTENDLYFNIESKIDAALPHRTRPVADFVELQYEAFAKSQYLHHITYQSFDWRSLLAMKVMDSSIPTSALISPATANPIWMAGLNLLSYEGSLGERIAQAASDAGADVLSSSDISDLSLSADPNIPGFRYFTTKDMIDKSHELGLLVKPWTVNRMNIAEQLLDWGVDGIITDYPHALARTLTHADYFVNTGFPPEKVWQCFEKHAQFV</sequence>
<dbReference type="PANTHER" id="PTHR46211:SF14">
    <property type="entry name" value="GLYCEROPHOSPHODIESTER PHOSPHODIESTERASE"/>
    <property type="match status" value="1"/>
</dbReference>
<keyword evidence="4" id="KW-1185">Reference proteome</keyword>
<keyword evidence="1" id="KW-0732">Signal</keyword>
<reference evidence="3 4" key="1">
    <citation type="journal article" date="2015" name="Fungal Genet. Biol.">
        <title>Evolution of novel wood decay mechanisms in Agaricales revealed by the genome sequences of Fistulina hepatica and Cylindrobasidium torrendii.</title>
        <authorList>
            <person name="Floudas D."/>
            <person name="Held B.W."/>
            <person name="Riley R."/>
            <person name="Nagy L.G."/>
            <person name="Koehler G."/>
            <person name="Ransdell A.S."/>
            <person name="Younus H."/>
            <person name="Chow J."/>
            <person name="Chiniquy J."/>
            <person name="Lipzen A."/>
            <person name="Tritt A."/>
            <person name="Sun H."/>
            <person name="Haridas S."/>
            <person name="LaButti K."/>
            <person name="Ohm R.A."/>
            <person name="Kues U."/>
            <person name="Blanchette R.A."/>
            <person name="Grigoriev I.V."/>
            <person name="Minto R.E."/>
            <person name="Hibbett D.S."/>
        </authorList>
    </citation>
    <scope>NUCLEOTIDE SEQUENCE [LARGE SCALE GENOMIC DNA]</scope>
    <source>
        <strain evidence="3 4">FP15055 ss-10</strain>
    </source>
</reference>
<dbReference type="Gene3D" id="3.20.20.190">
    <property type="entry name" value="Phosphatidylinositol (PI) phosphodiesterase"/>
    <property type="match status" value="1"/>
</dbReference>
<dbReference type="InterPro" id="IPR030395">
    <property type="entry name" value="GP_PDE_dom"/>
</dbReference>
<evidence type="ECO:0000313" key="4">
    <source>
        <dbReference type="Proteomes" id="UP000054007"/>
    </source>
</evidence>
<dbReference type="GO" id="GO:0006629">
    <property type="term" value="P:lipid metabolic process"/>
    <property type="evidence" value="ECO:0007669"/>
    <property type="project" value="InterPro"/>
</dbReference>
<dbReference type="Pfam" id="PF03009">
    <property type="entry name" value="GDPD"/>
    <property type="match status" value="1"/>
</dbReference>
<dbReference type="SUPFAM" id="SSF51695">
    <property type="entry name" value="PLC-like phosphodiesterases"/>
    <property type="match status" value="1"/>
</dbReference>
<evidence type="ECO:0000313" key="3">
    <source>
        <dbReference type="EMBL" id="KIY67612.1"/>
    </source>
</evidence>
<gene>
    <name evidence="3" type="ORF">CYLTODRAFT_454340</name>
</gene>
<dbReference type="Proteomes" id="UP000054007">
    <property type="component" value="Unassembled WGS sequence"/>
</dbReference>
<dbReference type="OrthoDB" id="1058301at2759"/>
<dbReference type="InterPro" id="IPR017946">
    <property type="entry name" value="PLC-like_Pdiesterase_TIM-brl"/>
</dbReference>
<dbReference type="PANTHER" id="PTHR46211">
    <property type="entry name" value="GLYCEROPHOSPHORYL DIESTER PHOSPHODIESTERASE"/>
    <property type="match status" value="1"/>
</dbReference>
<dbReference type="GO" id="GO:0008081">
    <property type="term" value="F:phosphoric diester hydrolase activity"/>
    <property type="evidence" value="ECO:0007669"/>
    <property type="project" value="InterPro"/>
</dbReference>
<name>A0A0D7BAQ7_9AGAR</name>
<dbReference type="EMBL" id="KN880522">
    <property type="protein sequence ID" value="KIY67612.1"/>
    <property type="molecule type" value="Genomic_DNA"/>
</dbReference>
<dbReference type="STRING" id="1314674.A0A0D7BAQ7"/>
<evidence type="ECO:0000256" key="1">
    <source>
        <dbReference type="SAM" id="SignalP"/>
    </source>
</evidence>
<feature type="domain" description="GP-PDE" evidence="2">
    <location>
        <begin position="29"/>
        <end position="331"/>
    </location>
</feature>
<protein>
    <submittedName>
        <fullName evidence="3">PLC-like phosphodiesterase</fullName>
    </submittedName>
</protein>